<protein>
    <submittedName>
        <fullName evidence="1">Uncharacterized protein</fullName>
    </submittedName>
</protein>
<dbReference type="Proteomes" id="UP000278398">
    <property type="component" value="Unassembled WGS sequence"/>
</dbReference>
<keyword evidence="2" id="KW-1185">Reference proteome</keyword>
<comment type="caution">
    <text evidence="1">The sequence shown here is derived from an EMBL/GenBank/DDBJ whole genome shotgun (WGS) entry which is preliminary data.</text>
</comment>
<dbReference type="OrthoDB" id="7768481at2"/>
<name>A0A429Z148_9HYPH</name>
<proteinExistence type="predicted"/>
<dbReference type="AlphaFoldDB" id="A0A429Z148"/>
<accession>A0A429Z148</accession>
<evidence type="ECO:0000313" key="1">
    <source>
        <dbReference type="EMBL" id="RST87429.1"/>
    </source>
</evidence>
<sequence length="286" mass="30756">MATYTWEYGGAGTGLHFTIVYDIDAGTFTVNSLEGKFDLNALWWDDGENDGSGVKLSKTDNSLNMNGSDSDDWDGMAKLSSAGLGKEGENKSSFISEGETATFSLADFGITGDFDVANGGTLGVRATSVNGGDSIKLVDKEPVYTPDEVSPPADDHFPEWDSPSISHVTFYFETGTDPYYAGDDSGIVGSKGANDPDGWYTVKFDVDTEVSNDLDDWVNDALALIYADNPDLDQTTLAGVSIKGGTTEIWYDFDNDPNDVDTPPSVWIVEKQEVDDTYSTADLPIA</sequence>
<evidence type="ECO:0000313" key="2">
    <source>
        <dbReference type="Proteomes" id="UP000278398"/>
    </source>
</evidence>
<organism evidence="1 2">
    <name type="scientific">Aquibium carbonis</name>
    <dbReference type="NCBI Taxonomy" id="2495581"/>
    <lineage>
        <taxon>Bacteria</taxon>
        <taxon>Pseudomonadati</taxon>
        <taxon>Pseudomonadota</taxon>
        <taxon>Alphaproteobacteria</taxon>
        <taxon>Hyphomicrobiales</taxon>
        <taxon>Phyllobacteriaceae</taxon>
        <taxon>Aquibium</taxon>
    </lineage>
</organism>
<reference evidence="1 2" key="1">
    <citation type="submission" date="2018-12" db="EMBL/GenBank/DDBJ databases">
        <title>Mesorhizobium carbonis sp. nov., isolated from coal mine water.</title>
        <authorList>
            <person name="Xin W."/>
            <person name="Xu Z."/>
            <person name="Xiang F."/>
            <person name="Zhang J."/>
            <person name="Xi L."/>
            <person name="Liu J."/>
        </authorList>
    </citation>
    <scope>NUCLEOTIDE SEQUENCE [LARGE SCALE GENOMIC DNA]</scope>
    <source>
        <strain evidence="1 2">B2.3</strain>
    </source>
</reference>
<dbReference type="RefSeq" id="WP_126698464.1">
    <property type="nucleotide sequence ID" value="NZ_RWKW01000017.1"/>
</dbReference>
<dbReference type="EMBL" id="RWKW01000017">
    <property type="protein sequence ID" value="RST87429.1"/>
    <property type="molecule type" value="Genomic_DNA"/>
</dbReference>
<gene>
    <name evidence="1" type="ORF">EJC49_05490</name>
</gene>